<dbReference type="Proteomes" id="UP000286415">
    <property type="component" value="Unassembled WGS sequence"/>
</dbReference>
<keyword evidence="2" id="KW-1185">Reference proteome</keyword>
<proteinExistence type="predicted"/>
<dbReference type="GO" id="GO:0005524">
    <property type="term" value="F:ATP binding"/>
    <property type="evidence" value="ECO:0007669"/>
    <property type="project" value="UniProtKB-KW"/>
</dbReference>
<evidence type="ECO:0000313" key="2">
    <source>
        <dbReference type="Proteomes" id="UP000286415"/>
    </source>
</evidence>
<protein>
    <submittedName>
        <fullName evidence="1">ATP-binding cassette sub- E member 1</fullName>
    </submittedName>
</protein>
<keyword evidence="1" id="KW-0067">ATP-binding</keyword>
<organism evidence="1 2">
    <name type="scientific">Clonorchis sinensis</name>
    <name type="common">Chinese liver fluke</name>
    <dbReference type="NCBI Taxonomy" id="79923"/>
    <lineage>
        <taxon>Eukaryota</taxon>
        <taxon>Metazoa</taxon>
        <taxon>Spiralia</taxon>
        <taxon>Lophotrochozoa</taxon>
        <taxon>Platyhelminthes</taxon>
        <taxon>Trematoda</taxon>
        <taxon>Digenea</taxon>
        <taxon>Opisthorchiida</taxon>
        <taxon>Opisthorchiata</taxon>
        <taxon>Opisthorchiidae</taxon>
        <taxon>Clonorchis</taxon>
    </lineage>
</organism>
<dbReference type="InParanoid" id="A0A419QG22"/>
<evidence type="ECO:0000313" key="1">
    <source>
        <dbReference type="EMBL" id="KAG5450363.1"/>
    </source>
</evidence>
<name>A0A419QG22_CLOSI</name>
<comment type="caution">
    <text evidence="1">The sequence shown here is derived from an EMBL/GenBank/DDBJ whole genome shotgun (WGS) entry which is preliminary data.</text>
</comment>
<keyword evidence="1" id="KW-0547">Nucleotide-binding</keyword>
<reference evidence="1 2" key="1">
    <citation type="journal article" date="2018" name="Biotechnol. Adv.">
        <title>Improved genomic resources and new bioinformatic workflow for the carcinogenic parasite Clonorchis sinensis: Biotechnological implications.</title>
        <authorList>
            <person name="Wang D."/>
            <person name="Korhonen P.K."/>
            <person name="Gasser R.B."/>
            <person name="Young N.D."/>
        </authorList>
    </citation>
    <scope>NUCLEOTIDE SEQUENCE [LARGE SCALE GENOMIC DNA]</scope>
    <source>
        <strain evidence="1">Cs-k2</strain>
    </source>
</reference>
<dbReference type="AlphaFoldDB" id="A0A419QG22"/>
<dbReference type="EMBL" id="NIRI02000042">
    <property type="protein sequence ID" value="KAG5450363.1"/>
    <property type="molecule type" value="Genomic_DNA"/>
</dbReference>
<sequence>MLEDNLRAISKRQYVYQILKLVCGCMKALLNQKDDFGRQDHMLNLPYLRAINERLLRITSALAGAMDCVPKVDFFMFDEPSSYLEVRKQLTHTILLKYSSDRVQHAACRRNCHEDLTEFGTAQFWIFASLSGSALTSHDLALPERYN</sequence>
<dbReference type="STRING" id="79923.A0A419QG22"/>
<gene>
    <name evidence="1" type="ORF">CSKR_100789</name>
</gene>
<accession>A0A419QG22</accession>
<reference evidence="1 2" key="2">
    <citation type="journal article" date="2021" name="Genomics">
        <title>High-quality reference genome for Clonorchis sinensis.</title>
        <authorList>
            <person name="Young N.D."/>
            <person name="Stroehlein A.J."/>
            <person name="Kinkar L."/>
            <person name="Wang T."/>
            <person name="Sohn W.M."/>
            <person name="Chang B.C.H."/>
            <person name="Kaur P."/>
            <person name="Weisz D."/>
            <person name="Dudchenko O."/>
            <person name="Aiden E.L."/>
            <person name="Korhonen P.K."/>
            <person name="Gasser R.B."/>
        </authorList>
    </citation>
    <scope>NUCLEOTIDE SEQUENCE [LARGE SCALE GENOMIC DNA]</scope>
    <source>
        <strain evidence="1">Cs-k2</strain>
    </source>
</reference>